<dbReference type="STRING" id="1353952.A0A165K1D8"/>
<evidence type="ECO:0000256" key="1">
    <source>
        <dbReference type="SAM" id="MobiDB-lite"/>
    </source>
</evidence>
<gene>
    <name evidence="2" type="ORF">CALCODRAFT_489932</name>
</gene>
<sequence>MNSERPANALDHSPTERRRAPADDQLSIRLPIARLTDELLMVMFEHGSEDVNQSSWAWTLLQVSSRWRRIAQRTPRLWMNITIALPSDTPDRTQFLHNGLQVVGLITLNGTDYHHK</sequence>
<dbReference type="OrthoDB" id="2269034at2759"/>
<keyword evidence="3" id="KW-1185">Reference proteome</keyword>
<dbReference type="InParanoid" id="A0A165K1D8"/>
<feature type="compositionally biased region" description="Basic and acidic residues" evidence="1">
    <location>
        <begin position="13"/>
        <end position="22"/>
    </location>
</feature>
<name>A0A165K1D8_9BASI</name>
<evidence type="ECO:0000313" key="2">
    <source>
        <dbReference type="EMBL" id="KZT62540.1"/>
    </source>
</evidence>
<reference evidence="2 3" key="1">
    <citation type="journal article" date="2016" name="Mol. Biol. Evol.">
        <title>Comparative Genomics of Early-Diverging Mushroom-Forming Fungi Provides Insights into the Origins of Lignocellulose Decay Capabilities.</title>
        <authorList>
            <person name="Nagy L.G."/>
            <person name="Riley R."/>
            <person name="Tritt A."/>
            <person name="Adam C."/>
            <person name="Daum C."/>
            <person name="Floudas D."/>
            <person name="Sun H."/>
            <person name="Yadav J.S."/>
            <person name="Pangilinan J."/>
            <person name="Larsson K.H."/>
            <person name="Matsuura K."/>
            <person name="Barry K."/>
            <person name="Labutti K."/>
            <person name="Kuo R."/>
            <person name="Ohm R.A."/>
            <person name="Bhattacharya S.S."/>
            <person name="Shirouzu T."/>
            <person name="Yoshinaga Y."/>
            <person name="Martin F.M."/>
            <person name="Grigoriev I.V."/>
            <person name="Hibbett D.S."/>
        </authorList>
    </citation>
    <scope>NUCLEOTIDE SEQUENCE [LARGE SCALE GENOMIC DNA]</scope>
    <source>
        <strain evidence="2 3">HHB12733</strain>
    </source>
</reference>
<organism evidence="2 3">
    <name type="scientific">Calocera cornea HHB12733</name>
    <dbReference type="NCBI Taxonomy" id="1353952"/>
    <lineage>
        <taxon>Eukaryota</taxon>
        <taxon>Fungi</taxon>
        <taxon>Dikarya</taxon>
        <taxon>Basidiomycota</taxon>
        <taxon>Agaricomycotina</taxon>
        <taxon>Dacrymycetes</taxon>
        <taxon>Dacrymycetales</taxon>
        <taxon>Dacrymycetaceae</taxon>
        <taxon>Calocera</taxon>
    </lineage>
</organism>
<accession>A0A165K1D8</accession>
<dbReference type="AlphaFoldDB" id="A0A165K1D8"/>
<protein>
    <submittedName>
        <fullName evidence="2">Uncharacterized protein</fullName>
    </submittedName>
</protein>
<dbReference type="Proteomes" id="UP000076842">
    <property type="component" value="Unassembled WGS sequence"/>
</dbReference>
<evidence type="ECO:0000313" key="3">
    <source>
        <dbReference type="Proteomes" id="UP000076842"/>
    </source>
</evidence>
<proteinExistence type="predicted"/>
<dbReference type="EMBL" id="KV423916">
    <property type="protein sequence ID" value="KZT62540.1"/>
    <property type="molecule type" value="Genomic_DNA"/>
</dbReference>
<feature type="region of interest" description="Disordered" evidence="1">
    <location>
        <begin position="1"/>
        <end position="23"/>
    </location>
</feature>